<dbReference type="InterPro" id="IPR048911">
    <property type="entry name" value="Bflower"/>
</dbReference>
<reference evidence="2 3" key="1">
    <citation type="journal article" date="2017" name="Front. Microbiol.">
        <title>Comparative Genomic Analysis of the Class Epsilonproteobacteria and Proposed Reclassification to Epsilonbacteraeota (phyl. nov.).</title>
        <authorList>
            <person name="Waite D.W."/>
            <person name="Vanwonterghem I."/>
            <person name="Rinke C."/>
            <person name="Parks D.H."/>
            <person name="Zhang Y."/>
            <person name="Takai K."/>
            <person name="Sievert S.M."/>
            <person name="Simon J."/>
            <person name="Campbell B.J."/>
            <person name="Hanson T.E."/>
            <person name="Woyke T."/>
            <person name="Klotz M.G."/>
            <person name="Hugenholtz P."/>
        </authorList>
    </citation>
    <scope>NUCLEOTIDE SEQUENCE [LARGE SCALE GENOMIC DNA]</scope>
    <source>
        <strain evidence="2">UBA12443</strain>
    </source>
</reference>
<proteinExistence type="predicted"/>
<dbReference type="Pfam" id="PF21784">
    <property type="entry name" value="Bflower"/>
    <property type="match status" value="1"/>
</dbReference>
<feature type="domain" description="4-fold beta flower" evidence="1">
    <location>
        <begin position="2"/>
        <end position="115"/>
    </location>
</feature>
<evidence type="ECO:0000313" key="3">
    <source>
        <dbReference type="Proteomes" id="UP000228859"/>
    </source>
</evidence>
<dbReference type="AlphaFoldDB" id="A0A2D3WQL8"/>
<organism evidence="2 3">
    <name type="scientific">Sulfuricurvum kujiense</name>
    <dbReference type="NCBI Taxonomy" id="148813"/>
    <lineage>
        <taxon>Bacteria</taxon>
        <taxon>Pseudomonadati</taxon>
        <taxon>Campylobacterota</taxon>
        <taxon>Epsilonproteobacteria</taxon>
        <taxon>Campylobacterales</taxon>
        <taxon>Sulfurimonadaceae</taxon>
        <taxon>Sulfuricurvum</taxon>
    </lineage>
</organism>
<sequence length="117" mass="13117">MEPIFNRHGRTIGWLYNGVIYDRKNCYRAFIRDNNIFTFDAQHLGIIYKGIVRDKRGLCIAFTDSASSDPMLPIPGITPAPPILAIPPTIPIPNIPSQVSPASSHWNPLKWEAFLDG</sequence>
<protein>
    <recommendedName>
        <fullName evidence="1">4-fold beta flower domain-containing protein</fullName>
    </recommendedName>
</protein>
<accession>A0A2D3WQL8</accession>
<evidence type="ECO:0000313" key="2">
    <source>
        <dbReference type="EMBL" id="DAB39003.1"/>
    </source>
</evidence>
<comment type="caution">
    <text evidence="2">The sequence shown here is derived from an EMBL/GenBank/DDBJ whole genome shotgun (WGS) entry which is preliminary data.</text>
</comment>
<gene>
    <name evidence="2" type="ORF">CFH83_02835</name>
</gene>
<evidence type="ECO:0000259" key="1">
    <source>
        <dbReference type="Pfam" id="PF21784"/>
    </source>
</evidence>
<name>A0A2D3WQL8_9BACT</name>
<dbReference type="RefSeq" id="WP_294896828.1">
    <property type="nucleotide sequence ID" value="NZ_DLUI01000046.1"/>
</dbReference>
<dbReference type="EMBL" id="DLUI01000046">
    <property type="protein sequence ID" value="DAB39003.1"/>
    <property type="molecule type" value="Genomic_DNA"/>
</dbReference>
<dbReference type="Proteomes" id="UP000228859">
    <property type="component" value="Unassembled WGS sequence"/>
</dbReference>